<reference evidence="1" key="1">
    <citation type="journal article" date="2020" name="Stud. Mycol.">
        <title>101 Dothideomycetes genomes: a test case for predicting lifestyles and emergence of pathogens.</title>
        <authorList>
            <person name="Haridas S."/>
            <person name="Albert R."/>
            <person name="Binder M."/>
            <person name="Bloem J."/>
            <person name="Labutti K."/>
            <person name="Salamov A."/>
            <person name="Andreopoulos B."/>
            <person name="Baker S."/>
            <person name="Barry K."/>
            <person name="Bills G."/>
            <person name="Bluhm B."/>
            <person name="Cannon C."/>
            <person name="Castanera R."/>
            <person name="Culley D."/>
            <person name="Daum C."/>
            <person name="Ezra D."/>
            <person name="Gonzalez J."/>
            <person name="Henrissat B."/>
            <person name="Kuo A."/>
            <person name="Liang C."/>
            <person name="Lipzen A."/>
            <person name="Lutzoni F."/>
            <person name="Magnuson J."/>
            <person name="Mondo S."/>
            <person name="Nolan M."/>
            <person name="Ohm R."/>
            <person name="Pangilinan J."/>
            <person name="Park H.-J."/>
            <person name="Ramirez L."/>
            <person name="Alfaro M."/>
            <person name="Sun H."/>
            <person name="Tritt A."/>
            <person name="Yoshinaga Y."/>
            <person name="Zwiers L.-H."/>
            <person name="Turgeon B."/>
            <person name="Goodwin S."/>
            <person name="Spatafora J."/>
            <person name="Crous P."/>
            <person name="Grigoriev I."/>
        </authorList>
    </citation>
    <scope>NUCLEOTIDE SEQUENCE</scope>
    <source>
        <strain evidence="1">CBS 207.26</strain>
    </source>
</reference>
<protein>
    <recommendedName>
        <fullName evidence="3">F-box domain-containing protein</fullName>
    </recommendedName>
</protein>
<dbReference type="OrthoDB" id="3786742at2759"/>
<sequence>MKRPLSPTPETAEKCAKLDPLHLPELPTELVWSIASYLAEPRIVRTADTRRSRRRKFDLCALRLLCRALREKVQSVFVVSAFEELEVDIILHHLEALGDISRDPIFGPAIRTLTFAMDELWPERMTEEMDEEMAERSYVERGVASAMLMPALQNLPNLRTIKITPTSWYDPSWRFVRSNNPHLESSTTRLASIVMSAVVLSKVKLQKLILTCADEARVGLHVSSLDMPRRHREIFQGLEELDLFLAARPSKTCIVSFRHLWF</sequence>
<dbReference type="AlphaFoldDB" id="A0A6A6DS83"/>
<gene>
    <name evidence="1" type="ORF">K469DRAFT_256118</name>
</gene>
<keyword evidence="2" id="KW-1185">Reference proteome</keyword>
<accession>A0A6A6DS83</accession>
<proteinExistence type="predicted"/>
<organism evidence="1 2">
    <name type="scientific">Zopfia rhizophila CBS 207.26</name>
    <dbReference type="NCBI Taxonomy" id="1314779"/>
    <lineage>
        <taxon>Eukaryota</taxon>
        <taxon>Fungi</taxon>
        <taxon>Dikarya</taxon>
        <taxon>Ascomycota</taxon>
        <taxon>Pezizomycotina</taxon>
        <taxon>Dothideomycetes</taxon>
        <taxon>Dothideomycetes incertae sedis</taxon>
        <taxon>Zopfiaceae</taxon>
        <taxon>Zopfia</taxon>
    </lineage>
</organism>
<dbReference type="Proteomes" id="UP000800200">
    <property type="component" value="Unassembled WGS sequence"/>
</dbReference>
<dbReference type="EMBL" id="ML994651">
    <property type="protein sequence ID" value="KAF2181725.1"/>
    <property type="molecule type" value="Genomic_DNA"/>
</dbReference>
<evidence type="ECO:0008006" key="3">
    <source>
        <dbReference type="Google" id="ProtNLM"/>
    </source>
</evidence>
<evidence type="ECO:0000313" key="2">
    <source>
        <dbReference type="Proteomes" id="UP000800200"/>
    </source>
</evidence>
<evidence type="ECO:0000313" key="1">
    <source>
        <dbReference type="EMBL" id="KAF2181725.1"/>
    </source>
</evidence>
<name>A0A6A6DS83_9PEZI</name>